<keyword evidence="4" id="KW-0969">Cilium</keyword>
<dbReference type="AlphaFoldDB" id="A0A4Q8A9C8"/>
<dbReference type="PANTHER" id="PTHR43384">
    <property type="entry name" value="SEPTUM SITE-DETERMINING PROTEIN MIND HOMOLOG, CHLOROPLASTIC-RELATED"/>
    <property type="match status" value="1"/>
</dbReference>
<dbReference type="Proteomes" id="UP000292685">
    <property type="component" value="Unassembled WGS sequence"/>
</dbReference>
<dbReference type="EMBL" id="SHLA01000001">
    <property type="protein sequence ID" value="RZU60682.1"/>
    <property type="molecule type" value="Genomic_DNA"/>
</dbReference>
<evidence type="ECO:0000256" key="1">
    <source>
        <dbReference type="ARBA" id="ARBA00022741"/>
    </source>
</evidence>
<dbReference type="GO" id="GO:0051782">
    <property type="term" value="P:negative regulation of cell division"/>
    <property type="evidence" value="ECO:0007669"/>
    <property type="project" value="TreeGrafter"/>
</dbReference>
<dbReference type="GO" id="GO:0009898">
    <property type="term" value="C:cytoplasmic side of plasma membrane"/>
    <property type="evidence" value="ECO:0007669"/>
    <property type="project" value="TreeGrafter"/>
</dbReference>
<dbReference type="Gene3D" id="3.40.50.300">
    <property type="entry name" value="P-loop containing nucleotide triphosphate hydrolases"/>
    <property type="match status" value="1"/>
</dbReference>
<accession>A0A4Q8A9C8</accession>
<dbReference type="GO" id="GO:0016887">
    <property type="term" value="F:ATP hydrolysis activity"/>
    <property type="evidence" value="ECO:0007669"/>
    <property type="project" value="TreeGrafter"/>
</dbReference>
<dbReference type="GO" id="GO:0005829">
    <property type="term" value="C:cytosol"/>
    <property type="evidence" value="ECO:0007669"/>
    <property type="project" value="TreeGrafter"/>
</dbReference>
<evidence type="ECO:0000313" key="4">
    <source>
        <dbReference type="EMBL" id="RZU60682.1"/>
    </source>
</evidence>
<dbReference type="RefSeq" id="WP_130448761.1">
    <property type="nucleotide sequence ID" value="NZ_SHLA01000001.1"/>
</dbReference>
<dbReference type="GO" id="GO:0005524">
    <property type="term" value="F:ATP binding"/>
    <property type="evidence" value="ECO:0007669"/>
    <property type="project" value="UniProtKB-KW"/>
</dbReference>
<evidence type="ECO:0000256" key="2">
    <source>
        <dbReference type="ARBA" id="ARBA00022840"/>
    </source>
</evidence>
<proteinExistence type="predicted"/>
<dbReference type="SUPFAM" id="SSF52540">
    <property type="entry name" value="P-loop containing nucleoside triphosphate hydrolases"/>
    <property type="match status" value="1"/>
</dbReference>
<name>A0A4Q8A9C8_9MICC</name>
<evidence type="ECO:0000313" key="5">
    <source>
        <dbReference type="Proteomes" id="UP000292685"/>
    </source>
</evidence>
<comment type="caution">
    <text evidence="4">The sequence shown here is derived from an EMBL/GenBank/DDBJ whole genome shotgun (WGS) entry which is preliminary data.</text>
</comment>
<evidence type="ECO:0000256" key="3">
    <source>
        <dbReference type="SAM" id="MobiDB-lite"/>
    </source>
</evidence>
<dbReference type="OrthoDB" id="3425679at2"/>
<protein>
    <submittedName>
        <fullName evidence="4">MinD-like ATPase involved in chromosome partitioning or flagellar assembly</fullName>
    </submittedName>
</protein>
<dbReference type="PANTHER" id="PTHR43384:SF6">
    <property type="entry name" value="SEPTUM SITE-DETERMINING PROTEIN MIND HOMOLOG, CHLOROPLASTIC"/>
    <property type="match status" value="1"/>
</dbReference>
<keyword evidence="2" id="KW-0067">ATP-binding</keyword>
<organism evidence="4 5">
    <name type="scientific">Zhihengliuella halotolerans</name>
    <dbReference type="NCBI Taxonomy" id="370736"/>
    <lineage>
        <taxon>Bacteria</taxon>
        <taxon>Bacillati</taxon>
        <taxon>Actinomycetota</taxon>
        <taxon>Actinomycetes</taxon>
        <taxon>Micrococcales</taxon>
        <taxon>Micrococcaceae</taxon>
        <taxon>Zhihengliuella</taxon>
    </lineage>
</organism>
<dbReference type="InterPro" id="IPR050625">
    <property type="entry name" value="ParA/MinD_ATPase"/>
</dbReference>
<gene>
    <name evidence="4" type="ORF">EV380_0226</name>
</gene>
<keyword evidence="4" id="KW-0966">Cell projection</keyword>
<feature type="region of interest" description="Disordered" evidence="3">
    <location>
        <begin position="1"/>
        <end position="52"/>
    </location>
</feature>
<dbReference type="InterPro" id="IPR027417">
    <property type="entry name" value="P-loop_NTPase"/>
</dbReference>
<keyword evidence="5" id="KW-1185">Reference proteome</keyword>
<sequence length="367" mass="37767">MTSTNDPRTGPEAQQLRVVDPWAPAPSRASRRAERDPAPRRPAPPAGGRVDPAVGQALGFDLLRLSHVSGASGGLGRTLRRIFGSDTSAADLAASAAEAQAPVTTGRRIAVFSTRGGAGTTTAAALLARLYSAVRQDTVAALDLALGHGTLGLRLGVDAQATAATFAQLVPETTGGRLPSAHDMRAMLAPVRENLLATASAGAADGPPPAGSLVRETCASVSRYFPITLLDCPAGVNQPTTAAALADAHAALWVVPATMSGIEDAVAQLSGPYLRRLVAAGRVVVLVTQLDRRSPLPATQQAERLRALGYEAHALDYDAHLAAGARLGLSRLGTERRMGVAHLGGRLLTVANEAQSRLGGQGAGERR</sequence>
<keyword evidence="1" id="KW-0547">Nucleotide-binding</keyword>
<reference evidence="4 5" key="1">
    <citation type="submission" date="2019-02" db="EMBL/GenBank/DDBJ databases">
        <title>Sequencing the genomes of 1000 actinobacteria strains.</title>
        <authorList>
            <person name="Klenk H.-P."/>
        </authorList>
    </citation>
    <scope>NUCLEOTIDE SEQUENCE [LARGE SCALE GENOMIC DNA]</scope>
    <source>
        <strain evidence="4 5">DSM 17364</strain>
    </source>
</reference>
<keyword evidence="4" id="KW-0282">Flagellum</keyword>